<keyword evidence="2" id="KW-0408">Iron</keyword>
<dbReference type="EMBL" id="CP034348">
    <property type="protein sequence ID" value="QGX97093.1"/>
    <property type="molecule type" value="Genomic_DNA"/>
</dbReference>
<protein>
    <submittedName>
        <fullName evidence="3">Cytochrome P450</fullName>
    </submittedName>
</protein>
<dbReference type="KEGG" id="rom:EI983_01895"/>
<keyword evidence="2" id="KW-0560">Oxidoreductase</keyword>
<keyword evidence="2" id="KW-0349">Heme</keyword>
<evidence type="ECO:0000256" key="2">
    <source>
        <dbReference type="RuleBase" id="RU000461"/>
    </source>
</evidence>
<dbReference type="PANTHER" id="PTHR46696">
    <property type="entry name" value="P450, PUTATIVE (EUROFUNG)-RELATED"/>
    <property type="match status" value="1"/>
</dbReference>
<dbReference type="RefSeq" id="WP_157705598.1">
    <property type="nucleotide sequence ID" value="NZ_CP034348.1"/>
</dbReference>
<proteinExistence type="inferred from homology"/>
<dbReference type="InterPro" id="IPR001128">
    <property type="entry name" value="Cyt_P450"/>
</dbReference>
<accession>A0A6I6IMS6</accession>
<name>A0A6I6IMS6_9RHOB</name>
<dbReference type="SUPFAM" id="SSF48264">
    <property type="entry name" value="Cytochrome P450"/>
    <property type="match status" value="1"/>
</dbReference>
<organism evidence="3 4">
    <name type="scientific">Roseovarius faecimaris</name>
    <dbReference type="NCBI Taxonomy" id="2494550"/>
    <lineage>
        <taxon>Bacteria</taxon>
        <taxon>Pseudomonadati</taxon>
        <taxon>Pseudomonadota</taxon>
        <taxon>Alphaproteobacteria</taxon>
        <taxon>Rhodobacterales</taxon>
        <taxon>Roseobacteraceae</taxon>
        <taxon>Roseovarius</taxon>
    </lineage>
</organism>
<reference evidence="4" key="1">
    <citation type="submission" date="2018-12" db="EMBL/GenBank/DDBJ databases">
        <title>Complete genome sequence of Roseovarius sp. MME-070.</title>
        <authorList>
            <person name="Nam Y.-D."/>
            <person name="Kang J."/>
            <person name="Chung W.-H."/>
            <person name="Park Y.S."/>
        </authorList>
    </citation>
    <scope>NUCLEOTIDE SEQUENCE [LARGE SCALE GENOMIC DNA]</scope>
    <source>
        <strain evidence="4">MME-070</strain>
    </source>
</reference>
<keyword evidence="2" id="KW-0503">Monooxygenase</keyword>
<dbReference type="Proteomes" id="UP000428330">
    <property type="component" value="Chromosome"/>
</dbReference>
<sequence length="399" mass="43974">MTNDPLPYLDFADPQFSTRGPEVIAAREAHWCARTPFGLAVTRYTQVGRILRDRRFRQGSHNWPDTVGIDGPFADFWRASVIGQEGQAHKRLRALAVPALSEDFVLSLKPAFDDIAEDLCAGLRGKTRCEFASEFGMPFAGQAIATLLGMDRCDWRIVAENASDLGLAMGVGAKAYEARFNAACERLFELAGQLVERVRKGQDDTSYVARMVANFDANGDCTEDELRNTIVISIFGGVDTTKALLGLGLSLFIEHPDQWAALRADDNLIAPAIEEFLRARPTTTWATREATDDVEMDGLIIPRGTVVHLLMHASARDPAICGNPSFDINAKRKKHFSFGGGAHHCIGHFVARTDIASALAALRRSFRTIEYDGVPEWLPDSGNTGAIRLPIRYEVDHEI</sequence>
<comment type="similarity">
    <text evidence="1 2">Belongs to the cytochrome P450 family.</text>
</comment>
<evidence type="ECO:0000313" key="3">
    <source>
        <dbReference type="EMBL" id="QGX97093.1"/>
    </source>
</evidence>
<gene>
    <name evidence="3" type="ORF">EI983_01895</name>
</gene>
<evidence type="ECO:0000313" key="4">
    <source>
        <dbReference type="Proteomes" id="UP000428330"/>
    </source>
</evidence>
<dbReference type="InterPro" id="IPR036396">
    <property type="entry name" value="Cyt_P450_sf"/>
</dbReference>
<evidence type="ECO:0000256" key="1">
    <source>
        <dbReference type="ARBA" id="ARBA00010617"/>
    </source>
</evidence>
<keyword evidence="4" id="KW-1185">Reference proteome</keyword>
<dbReference type="PROSITE" id="PS00086">
    <property type="entry name" value="CYTOCHROME_P450"/>
    <property type="match status" value="1"/>
</dbReference>
<dbReference type="AlphaFoldDB" id="A0A6I6IMS6"/>
<dbReference type="GO" id="GO:0020037">
    <property type="term" value="F:heme binding"/>
    <property type="evidence" value="ECO:0007669"/>
    <property type="project" value="InterPro"/>
</dbReference>
<dbReference type="GO" id="GO:0004497">
    <property type="term" value="F:monooxygenase activity"/>
    <property type="evidence" value="ECO:0007669"/>
    <property type="project" value="UniProtKB-KW"/>
</dbReference>
<keyword evidence="2" id="KW-0479">Metal-binding</keyword>
<dbReference type="OrthoDB" id="9801155at2"/>
<dbReference type="GO" id="GO:0016705">
    <property type="term" value="F:oxidoreductase activity, acting on paired donors, with incorporation or reduction of molecular oxygen"/>
    <property type="evidence" value="ECO:0007669"/>
    <property type="project" value="InterPro"/>
</dbReference>
<dbReference type="Pfam" id="PF00067">
    <property type="entry name" value="p450"/>
    <property type="match status" value="1"/>
</dbReference>
<dbReference type="Gene3D" id="1.10.630.10">
    <property type="entry name" value="Cytochrome P450"/>
    <property type="match status" value="1"/>
</dbReference>
<dbReference type="PANTHER" id="PTHR46696:SF1">
    <property type="entry name" value="CYTOCHROME P450 YJIB-RELATED"/>
    <property type="match status" value="1"/>
</dbReference>
<dbReference type="GO" id="GO:0005506">
    <property type="term" value="F:iron ion binding"/>
    <property type="evidence" value="ECO:0007669"/>
    <property type="project" value="InterPro"/>
</dbReference>
<dbReference type="InterPro" id="IPR017972">
    <property type="entry name" value="Cyt_P450_CS"/>
</dbReference>